<reference evidence="1 2" key="1">
    <citation type="submission" date="2024-09" db="EMBL/GenBank/DDBJ databases">
        <authorList>
            <person name="Sun Q."/>
            <person name="Mori K."/>
        </authorList>
    </citation>
    <scope>NUCLEOTIDE SEQUENCE [LARGE SCALE GENOMIC DNA]</scope>
    <source>
        <strain evidence="1 2">CCM 7650</strain>
    </source>
</reference>
<name>A0ABV6FUV1_9BACT</name>
<evidence type="ECO:0000313" key="2">
    <source>
        <dbReference type="Proteomes" id="UP001589797"/>
    </source>
</evidence>
<sequence length="205" mass="23562">MKKIVWFLLIMFYFNINLYSQKLYVWCQKEQSITPRKKFLSDEVVDIVVFDGRNIPPKSKVECESETVINNLIDLIVETYPSANINVRDSDDYYEKPEDNRITFKISISAFHAAFGADVKFAIGSVGGDFSWGAMPEGKWNALTGYFVSIYDYREGKSKVEKKDIGKIASRPNTGGFRTAKNILNITYIEANQELFNFIDRVLMD</sequence>
<accession>A0ABV6FUV1</accession>
<proteinExistence type="predicted"/>
<protein>
    <submittedName>
        <fullName evidence="1">Uncharacterized protein</fullName>
    </submittedName>
</protein>
<gene>
    <name evidence="1" type="ORF">ACFFIP_11890</name>
</gene>
<comment type="caution">
    <text evidence="1">The sequence shown here is derived from an EMBL/GenBank/DDBJ whole genome shotgun (WGS) entry which is preliminary data.</text>
</comment>
<evidence type="ECO:0000313" key="1">
    <source>
        <dbReference type="EMBL" id="MFC0263382.1"/>
    </source>
</evidence>
<organism evidence="1 2">
    <name type="scientific">Fontibacter flavus</name>
    <dbReference type="NCBI Taxonomy" id="654838"/>
    <lineage>
        <taxon>Bacteria</taxon>
        <taxon>Pseudomonadati</taxon>
        <taxon>Bacteroidota</taxon>
        <taxon>Cytophagia</taxon>
        <taxon>Cytophagales</taxon>
        <taxon>Cyclobacteriaceae</taxon>
        <taxon>Fontibacter</taxon>
    </lineage>
</organism>
<dbReference type="EMBL" id="JBHLWI010000032">
    <property type="protein sequence ID" value="MFC0263382.1"/>
    <property type="molecule type" value="Genomic_DNA"/>
</dbReference>
<dbReference type="RefSeq" id="WP_382387868.1">
    <property type="nucleotide sequence ID" value="NZ_JBHLWI010000032.1"/>
</dbReference>
<keyword evidence="2" id="KW-1185">Reference proteome</keyword>
<dbReference type="Proteomes" id="UP001589797">
    <property type="component" value="Unassembled WGS sequence"/>
</dbReference>